<evidence type="ECO:0000256" key="1">
    <source>
        <dbReference type="SAM" id="Phobius"/>
    </source>
</evidence>
<accession>A0A197JGK7</accession>
<keyword evidence="3" id="KW-1185">Reference proteome</keyword>
<evidence type="ECO:0000313" key="3">
    <source>
        <dbReference type="Proteomes" id="UP000078512"/>
    </source>
</evidence>
<protein>
    <submittedName>
        <fullName evidence="2">Uncharacterized protein</fullName>
    </submittedName>
</protein>
<keyword evidence="1" id="KW-0812">Transmembrane</keyword>
<keyword evidence="1" id="KW-0472">Membrane</keyword>
<reference evidence="2 3" key="1">
    <citation type="submission" date="2016-05" db="EMBL/GenBank/DDBJ databases">
        <title>Genome sequencing reveals origins of a unique bacterial endosymbiosis in the earliest lineages of terrestrial Fungi.</title>
        <authorList>
            <consortium name="DOE Joint Genome Institute"/>
            <person name="Uehling J."/>
            <person name="Gryganskyi A."/>
            <person name="Hameed K."/>
            <person name="Tschaplinski T."/>
            <person name="Misztal P."/>
            <person name="Wu S."/>
            <person name="Desiro A."/>
            <person name="Vande Pol N."/>
            <person name="Du Z.-Y."/>
            <person name="Zienkiewicz A."/>
            <person name="Zienkiewicz K."/>
            <person name="Morin E."/>
            <person name="Tisserant E."/>
            <person name="Splivallo R."/>
            <person name="Hainaut M."/>
            <person name="Henrissat B."/>
            <person name="Ohm R."/>
            <person name="Kuo A."/>
            <person name="Yan J."/>
            <person name="Lipzen A."/>
            <person name="Nolan M."/>
            <person name="Labutti K."/>
            <person name="Barry K."/>
            <person name="Goldstein A."/>
            <person name="Labbe J."/>
            <person name="Schadt C."/>
            <person name="Tuskan G."/>
            <person name="Grigoriev I."/>
            <person name="Martin F."/>
            <person name="Vilgalys R."/>
            <person name="Bonito G."/>
        </authorList>
    </citation>
    <scope>NUCLEOTIDE SEQUENCE [LARGE SCALE GENOMIC DNA]</scope>
    <source>
        <strain evidence="2 3">AG-77</strain>
    </source>
</reference>
<gene>
    <name evidence="2" type="ORF">K457DRAFT_867790</name>
</gene>
<sequence>MPLSVATHCSFSSFLSHESAPVLHIFFVLVSSFLSLTSLSIVLLLVTHLLFSFLIPTLARNYPPRNLPFLTHVTTSPSSFSFPSHYFFCVLFLSLSRSLFLFPVYLLITNTFFFMGINVPFFPQLLTIIHNVIHSLFANSFSTWLFPL</sequence>
<keyword evidence="1" id="KW-1133">Transmembrane helix</keyword>
<organism evidence="2 3">
    <name type="scientific">Linnemannia elongata AG-77</name>
    <dbReference type="NCBI Taxonomy" id="1314771"/>
    <lineage>
        <taxon>Eukaryota</taxon>
        <taxon>Fungi</taxon>
        <taxon>Fungi incertae sedis</taxon>
        <taxon>Mucoromycota</taxon>
        <taxon>Mortierellomycotina</taxon>
        <taxon>Mortierellomycetes</taxon>
        <taxon>Mortierellales</taxon>
        <taxon>Mortierellaceae</taxon>
        <taxon>Linnemannia</taxon>
    </lineage>
</organism>
<dbReference type="Proteomes" id="UP000078512">
    <property type="component" value="Unassembled WGS sequence"/>
</dbReference>
<dbReference type="EMBL" id="KV442100">
    <property type="protein sequence ID" value="OAQ24128.1"/>
    <property type="molecule type" value="Genomic_DNA"/>
</dbReference>
<name>A0A197JGK7_9FUNG</name>
<dbReference type="AlphaFoldDB" id="A0A197JGK7"/>
<evidence type="ECO:0000313" key="2">
    <source>
        <dbReference type="EMBL" id="OAQ24128.1"/>
    </source>
</evidence>
<proteinExistence type="predicted"/>
<feature type="transmembrane region" description="Helical" evidence="1">
    <location>
        <begin position="22"/>
        <end position="55"/>
    </location>
</feature>